<keyword evidence="2" id="KW-1185">Reference proteome</keyword>
<evidence type="ECO:0000313" key="2">
    <source>
        <dbReference type="Proteomes" id="UP000266861"/>
    </source>
</evidence>
<evidence type="ECO:0000313" key="1">
    <source>
        <dbReference type="EMBL" id="RHZ64759.1"/>
    </source>
</evidence>
<gene>
    <name evidence="1" type="ORF">Glove_320g86</name>
</gene>
<dbReference type="EMBL" id="PQFF01000292">
    <property type="protein sequence ID" value="RHZ64759.1"/>
    <property type="molecule type" value="Genomic_DNA"/>
</dbReference>
<protein>
    <submittedName>
        <fullName evidence="1">Uncharacterized protein</fullName>
    </submittedName>
</protein>
<dbReference type="AlphaFoldDB" id="A0A397HNM9"/>
<name>A0A397HNM9_9GLOM</name>
<sequence length="66" mass="7512">MTKFQQEENSPIQKGKNVEKKIEKLLTDANIKYHPTCMWGLNLSGSFIVNKTYSGKEQEAFCGLCI</sequence>
<accession>A0A397HNM9</accession>
<comment type="caution">
    <text evidence="1">The sequence shown here is derived from an EMBL/GenBank/DDBJ whole genome shotgun (WGS) entry which is preliminary data.</text>
</comment>
<reference evidence="1 2" key="1">
    <citation type="submission" date="2018-08" db="EMBL/GenBank/DDBJ databases">
        <title>Genome and evolution of the arbuscular mycorrhizal fungus Diversispora epigaea (formerly Glomus versiforme) and its bacterial endosymbionts.</title>
        <authorList>
            <person name="Sun X."/>
            <person name="Fei Z."/>
            <person name="Harrison M."/>
        </authorList>
    </citation>
    <scope>NUCLEOTIDE SEQUENCE [LARGE SCALE GENOMIC DNA]</scope>
    <source>
        <strain evidence="1 2">IT104</strain>
    </source>
</reference>
<organism evidence="1 2">
    <name type="scientific">Diversispora epigaea</name>
    <dbReference type="NCBI Taxonomy" id="1348612"/>
    <lineage>
        <taxon>Eukaryota</taxon>
        <taxon>Fungi</taxon>
        <taxon>Fungi incertae sedis</taxon>
        <taxon>Mucoromycota</taxon>
        <taxon>Glomeromycotina</taxon>
        <taxon>Glomeromycetes</taxon>
        <taxon>Diversisporales</taxon>
        <taxon>Diversisporaceae</taxon>
        <taxon>Diversispora</taxon>
    </lineage>
</organism>
<dbReference type="Proteomes" id="UP000266861">
    <property type="component" value="Unassembled WGS sequence"/>
</dbReference>
<proteinExistence type="predicted"/>